<reference evidence="2 3" key="1">
    <citation type="journal article" date="2008" name="Nature">
        <title>The Trichoplax genome and the nature of placozoans.</title>
        <authorList>
            <person name="Srivastava M."/>
            <person name="Begovic E."/>
            <person name="Chapman J."/>
            <person name="Putnam N.H."/>
            <person name="Hellsten U."/>
            <person name="Kawashima T."/>
            <person name="Kuo A."/>
            <person name="Mitros T."/>
            <person name="Salamov A."/>
            <person name="Carpenter M.L."/>
            <person name="Signorovitch A.Y."/>
            <person name="Moreno M.A."/>
            <person name="Kamm K."/>
            <person name="Grimwood J."/>
            <person name="Schmutz J."/>
            <person name="Shapiro H."/>
            <person name="Grigoriev I.V."/>
            <person name="Buss L.W."/>
            <person name="Schierwater B."/>
            <person name="Dellaporta S.L."/>
            <person name="Rokhsar D.S."/>
        </authorList>
    </citation>
    <scope>NUCLEOTIDE SEQUENCE [LARGE SCALE GENOMIC DNA]</scope>
    <source>
        <strain evidence="2 3">Grell-BS-1999</strain>
    </source>
</reference>
<evidence type="ECO:0000313" key="3">
    <source>
        <dbReference type="Proteomes" id="UP000009022"/>
    </source>
</evidence>
<dbReference type="AlphaFoldDB" id="B3RID2"/>
<dbReference type="EMBL" id="DS985241">
    <property type="protein sequence ID" value="EDV29732.1"/>
    <property type="molecule type" value="Genomic_DNA"/>
</dbReference>
<dbReference type="InParanoid" id="B3RID2"/>
<feature type="compositionally biased region" description="Basic and acidic residues" evidence="1">
    <location>
        <begin position="9"/>
        <end position="21"/>
    </location>
</feature>
<name>B3RID2_TRIAD</name>
<feature type="region of interest" description="Disordered" evidence="1">
    <location>
        <begin position="1"/>
        <end position="21"/>
    </location>
</feature>
<dbReference type="RefSeq" id="XP_002108934.1">
    <property type="nucleotide sequence ID" value="XM_002108898.1"/>
</dbReference>
<dbReference type="GeneID" id="6749415"/>
<evidence type="ECO:0000256" key="1">
    <source>
        <dbReference type="SAM" id="MobiDB-lite"/>
    </source>
</evidence>
<dbReference type="Gene3D" id="6.20.250.70">
    <property type="match status" value="1"/>
</dbReference>
<dbReference type="KEGG" id="tad:TRIADDRAFT_63548"/>
<sequence length="146" mass="16509">MPRPHLSSGKKDLSTGTESNKRQLEITSNPFLEDIGNKNNQLFLLRLPAKLEVKNLLNHKMSINECCTLKVKMQKETVKFHLQIRPYSAANINRISILLPSRTSTRLRKAVAFTGTVNVARSLKIPSCRVALTQKIGNEYKSSNYN</sequence>
<dbReference type="GO" id="GO:0006360">
    <property type="term" value="P:transcription by RNA polymerase I"/>
    <property type="evidence" value="ECO:0007669"/>
    <property type="project" value="InterPro"/>
</dbReference>
<dbReference type="Pfam" id="PF08208">
    <property type="entry name" value="RNA_polI_A34"/>
    <property type="match status" value="1"/>
</dbReference>
<dbReference type="Proteomes" id="UP000009022">
    <property type="component" value="Unassembled WGS sequence"/>
</dbReference>
<dbReference type="InterPro" id="IPR013240">
    <property type="entry name" value="DNA-dir_RNA_pol1_su_RPA34"/>
</dbReference>
<dbReference type="CTD" id="6749415"/>
<keyword evidence="3" id="KW-1185">Reference proteome</keyword>
<proteinExistence type="predicted"/>
<accession>B3RID2</accession>
<organism evidence="2 3">
    <name type="scientific">Trichoplax adhaerens</name>
    <name type="common">Trichoplax reptans</name>
    <dbReference type="NCBI Taxonomy" id="10228"/>
    <lineage>
        <taxon>Eukaryota</taxon>
        <taxon>Metazoa</taxon>
        <taxon>Placozoa</taxon>
        <taxon>Uniplacotomia</taxon>
        <taxon>Trichoplacea</taxon>
        <taxon>Trichoplacidae</taxon>
        <taxon>Trichoplax</taxon>
    </lineage>
</organism>
<gene>
    <name evidence="2" type="ORF">TRIADDRAFT_63548</name>
</gene>
<protein>
    <submittedName>
        <fullName evidence="2">Expressed protein</fullName>
    </submittedName>
</protein>
<dbReference type="HOGENOM" id="CLU_1779808_0_0_1"/>
<evidence type="ECO:0000313" key="2">
    <source>
        <dbReference type="EMBL" id="EDV29732.1"/>
    </source>
</evidence>